<gene>
    <name evidence="2" type="ORF">PECUL_23A018594</name>
</gene>
<dbReference type="Proteomes" id="UP001295444">
    <property type="component" value="Chromosome 01"/>
</dbReference>
<name>A0AAD1R4P2_PELCU</name>
<feature type="region of interest" description="Disordered" evidence="1">
    <location>
        <begin position="1"/>
        <end position="72"/>
    </location>
</feature>
<evidence type="ECO:0000256" key="1">
    <source>
        <dbReference type="SAM" id="MobiDB-lite"/>
    </source>
</evidence>
<reference evidence="2" key="1">
    <citation type="submission" date="2022-03" db="EMBL/GenBank/DDBJ databases">
        <authorList>
            <person name="Alioto T."/>
            <person name="Alioto T."/>
            <person name="Gomez Garrido J."/>
        </authorList>
    </citation>
    <scope>NUCLEOTIDE SEQUENCE</scope>
</reference>
<evidence type="ECO:0000313" key="3">
    <source>
        <dbReference type="Proteomes" id="UP001295444"/>
    </source>
</evidence>
<sequence>MEKSTQLPRHCPNTISEIPYNEQPPFHSREKGLPIETNGRRPTEGTSDTRRGSERGGSDANHTIDRRERPIPYAEISVRTNATFLDCTGLITLDSKGQDQI</sequence>
<accession>A0AAD1R4P2</accession>
<evidence type="ECO:0000313" key="2">
    <source>
        <dbReference type="EMBL" id="CAH2223752.1"/>
    </source>
</evidence>
<protein>
    <submittedName>
        <fullName evidence="2">Uncharacterized protein</fullName>
    </submittedName>
</protein>
<proteinExistence type="predicted"/>
<keyword evidence="3" id="KW-1185">Reference proteome</keyword>
<organism evidence="2 3">
    <name type="scientific">Pelobates cultripes</name>
    <name type="common">Western spadefoot toad</name>
    <dbReference type="NCBI Taxonomy" id="61616"/>
    <lineage>
        <taxon>Eukaryota</taxon>
        <taxon>Metazoa</taxon>
        <taxon>Chordata</taxon>
        <taxon>Craniata</taxon>
        <taxon>Vertebrata</taxon>
        <taxon>Euteleostomi</taxon>
        <taxon>Amphibia</taxon>
        <taxon>Batrachia</taxon>
        <taxon>Anura</taxon>
        <taxon>Pelobatoidea</taxon>
        <taxon>Pelobatidae</taxon>
        <taxon>Pelobates</taxon>
    </lineage>
</organism>
<feature type="compositionally biased region" description="Basic and acidic residues" evidence="1">
    <location>
        <begin position="27"/>
        <end position="70"/>
    </location>
</feature>
<dbReference type="AlphaFoldDB" id="A0AAD1R4P2"/>
<dbReference type="EMBL" id="OW240912">
    <property type="protein sequence ID" value="CAH2223752.1"/>
    <property type="molecule type" value="Genomic_DNA"/>
</dbReference>